<evidence type="ECO:0000313" key="2">
    <source>
        <dbReference type="EMBL" id="AKX60512.1"/>
    </source>
</evidence>
<keyword evidence="3" id="KW-1185">Reference proteome</keyword>
<feature type="transmembrane region" description="Helical" evidence="1">
    <location>
        <begin position="67"/>
        <end position="87"/>
    </location>
</feature>
<organism evidence="2 3">
    <name type="scientific">Thiopseudomonas alkaliphila</name>
    <dbReference type="NCBI Taxonomy" id="1697053"/>
    <lineage>
        <taxon>Bacteria</taxon>
        <taxon>Pseudomonadati</taxon>
        <taxon>Pseudomonadota</taxon>
        <taxon>Gammaproteobacteria</taxon>
        <taxon>Pseudomonadales</taxon>
        <taxon>Pseudomonadaceae</taxon>
        <taxon>Thiopseudomonas</taxon>
    </lineage>
</organism>
<evidence type="ECO:0000313" key="3">
    <source>
        <dbReference type="Proteomes" id="UP000063953"/>
    </source>
</evidence>
<sequence>MHPVLQKTLGGLSREYYVRQFLFGLIFPVIIFLPRGVENWSLALLPLALISIVNTFLYPYARFVYESVVSFIFGNNVFVMPAVILLFIKLMTMLLCWSLAIFIAPLGLAYLYYHHSKAGSQ</sequence>
<dbReference type="PATRIC" id="fig|1697053.3.peg.657"/>
<keyword evidence="1" id="KW-1133">Transmembrane helix</keyword>
<evidence type="ECO:0000256" key="1">
    <source>
        <dbReference type="SAM" id="Phobius"/>
    </source>
</evidence>
<keyword evidence="1" id="KW-0472">Membrane</keyword>
<keyword evidence="1" id="KW-0812">Transmembrane</keyword>
<dbReference type="KEGG" id="pbb:AKN87_03205"/>
<reference evidence="2 3" key="1">
    <citation type="journal article" date="2015" name="Genome Announc.">
        <title>Genome Sequences of Oblitimonas alkaliphila gen. nov. sp. nov. (Proposed), a Novel Bacterium of the Pseudomonadaceae Family.</title>
        <authorList>
            <person name="Lauer A.C."/>
            <person name="Nicholson A.C."/>
            <person name="Humrighouse B.W."/>
            <person name="Emery B."/>
            <person name="Drobish A."/>
            <person name="Juieng P."/>
            <person name="Loparev V."/>
            <person name="McQuiston J.R."/>
        </authorList>
    </citation>
    <scope>NUCLEOTIDE SEQUENCE [LARGE SCALE GENOMIC DNA]</scope>
    <source>
        <strain evidence="2 3">E5571</strain>
    </source>
</reference>
<dbReference type="STRING" id="1697053.AKN87_03205"/>
<dbReference type="EMBL" id="CP012365">
    <property type="protein sequence ID" value="AKX60512.1"/>
    <property type="molecule type" value="Genomic_DNA"/>
</dbReference>
<dbReference type="AlphaFoldDB" id="A0A0K1XH50"/>
<feature type="transmembrane region" description="Helical" evidence="1">
    <location>
        <begin position="94"/>
        <end position="113"/>
    </location>
</feature>
<protein>
    <submittedName>
        <fullName evidence="2">Uncharacterized protein</fullName>
    </submittedName>
</protein>
<proteinExistence type="predicted"/>
<gene>
    <name evidence="2" type="ORF">AKN88_01085</name>
</gene>
<feature type="transmembrane region" description="Helical" evidence="1">
    <location>
        <begin position="40"/>
        <end position="61"/>
    </location>
</feature>
<dbReference type="Proteomes" id="UP000063953">
    <property type="component" value="Chromosome"/>
</dbReference>
<accession>A0A0K1XH50</accession>
<dbReference type="GeneID" id="93983272"/>
<feature type="transmembrane region" description="Helical" evidence="1">
    <location>
        <begin position="16"/>
        <end position="33"/>
    </location>
</feature>
<name>A0A0K1XH50_9GAMM</name>
<dbReference type="RefSeq" id="WP_053101864.1">
    <property type="nucleotide sequence ID" value="NZ_CP012358.1"/>
</dbReference>